<dbReference type="OrthoDB" id="9773221at2"/>
<evidence type="ECO:0000256" key="1">
    <source>
        <dbReference type="ARBA" id="ARBA00004651"/>
    </source>
</evidence>
<evidence type="ECO:0000256" key="6">
    <source>
        <dbReference type="ARBA" id="ARBA00023136"/>
    </source>
</evidence>
<gene>
    <name evidence="9" type="ORF">DEIGR_102859</name>
</gene>
<dbReference type="GO" id="GO:0055085">
    <property type="term" value="P:transmembrane transport"/>
    <property type="evidence" value="ECO:0007669"/>
    <property type="project" value="InterPro"/>
</dbReference>
<comment type="subcellular location">
    <subcellularLocation>
        <location evidence="1 7">Cell membrane</location>
        <topology evidence="1 7">Multi-pass membrane protein</topology>
    </subcellularLocation>
</comment>
<organism evidence="9 10">
    <name type="scientific">Deinococcus grandis</name>
    <dbReference type="NCBI Taxonomy" id="57498"/>
    <lineage>
        <taxon>Bacteria</taxon>
        <taxon>Thermotogati</taxon>
        <taxon>Deinococcota</taxon>
        <taxon>Deinococci</taxon>
        <taxon>Deinococcales</taxon>
        <taxon>Deinococcaceae</taxon>
        <taxon>Deinococcus</taxon>
    </lineage>
</organism>
<feature type="transmembrane region" description="Helical" evidence="7">
    <location>
        <begin position="299"/>
        <end position="325"/>
    </location>
</feature>
<evidence type="ECO:0000313" key="9">
    <source>
        <dbReference type="EMBL" id="GAQ22832.1"/>
    </source>
</evidence>
<comment type="caution">
    <text evidence="9">The sequence shown here is derived from an EMBL/GenBank/DDBJ whole genome shotgun (WGS) entry which is preliminary data.</text>
</comment>
<accession>A0A124BS04</accession>
<dbReference type="RefSeq" id="WP_058978199.1">
    <property type="nucleotide sequence ID" value="NZ_BCMS01000001.1"/>
</dbReference>
<dbReference type="Gene3D" id="1.10.3720.10">
    <property type="entry name" value="MetI-like"/>
    <property type="match status" value="1"/>
</dbReference>
<keyword evidence="10" id="KW-1185">Reference proteome</keyword>
<name>A0A124BS04_9DEIO</name>
<keyword evidence="4 7" id="KW-0812">Transmembrane</keyword>
<evidence type="ECO:0000256" key="3">
    <source>
        <dbReference type="ARBA" id="ARBA00022475"/>
    </source>
</evidence>
<dbReference type="EMBL" id="BCMS01000001">
    <property type="protein sequence ID" value="GAQ22832.1"/>
    <property type="molecule type" value="Genomic_DNA"/>
</dbReference>
<reference evidence="10" key="1">
    <citation type="submission" date="2015-11" db="EMBL/GenBank/DDBJ databases">
        <title>Draft Genome Sequence of the Radioresistant Bacterium Deinococcus grandis, Isolated from Freshwater Fish in Japan.</title>
        <authorList>
            <person name="Satoh K."/>
            <person name="Onodera T."/>
            <person name="Omoso K."/>
            <person name="Takeda-Yano K."/>
            <person name="Katayama T."/>
            <person name="Oono Y."/>
            <person name="Narumi I."/>
        </authorList>
    </citation>
    <scope>NUCLEOTIDE SEQUENCE [LARGE SCALE GENOMIC DNA]</scope>
    <source>
        <strain evidence="10">ATCC 43672</strain>
    </source>
</reference>
<comment type="similarity">
    <text evidence="7">Belongs to the binding-protein-dependent transport system permease family.</text>
</comment>
<dbReference type="PROSITE" id="PS50928">
    <property type="entry name" value="ABC_TM1"/>
    <property type="match status" value="1"/>
</dbReference>
<dbReference type="Proteomes" id="UP000056209">
    <property type="component" value="Unassembled WGS sequence"/>
</dbReference>
<dbReference type="Pfam" id="PF00528">
    <property type="entry name" value="BPD_transp_1"/>
    <property type="match status" value="1"/>
</dbReference>
<evidence type="ECO:0000256" key="2">
    <source>
        <dbReference type="ARBA" id="ARBA00022448"/>
    </source>
</evidence>
<dbReference type="SUPFAM" id="SSF161098">
    <property type="entry name" value="MetI-like"/>
    <property type="match status" value="1"/>
</dbReference>
<keyword evidence="5 7" id="KW-1133">Transmembrane helix</keyword>
<feature type="domain" description="ABC transmembrane type-1" evidence="8">
    <location>
        <begin position="98"/>
        <end position="318"/>
    </location>
</feature>
<dbReference type="AlphaFoldDB" id="A0A124BS04"/>
<evidence type="ECO:0000256" key="7">
    <source>
        <dbReference type="RuleBase" id="RU363032"/>
    </source>
</evidence>
<feature type="transmembrane region" description="Helical" evidence="7">
    <location>
        <begin position="102"/>
        <end position="125"/>
    </location>
</feature>
<evidence type="ECO:0000259" key="8">
    <source>
        <dbReference type="PROSITE" id="PS50928"/>
    </source>
</evidence>
<dbReference type="PANTHER" id="PTHR43163:SF6">
    <property type="entry name" value="DIPEPTIDE TRANSPORT SYSTEM PERMEASE PROTEIN DPPB-RELATED"/>
    <property type="match status" value="1"/>
</dbReference>
<keyword evidence="2 7" id="KW-0813">Transport</keyword>
<keyword evidence="3" id="KW-1003">Cell membrane</keyword>
<sequence length="332" mass="36453">MGTYALRRVIQMIPLLLVISLLIFALTALQPGDPVDQLVFGNSNITPDDIARLKAAYGLDQPWFTRYFFWLKQAITGNFGYSQDFGIPALEFVFQSRLPNTLLLTVPALIISTLIAVPLGIFSAVRQYSPLDYILTFFAFLAVSAPVFWVGALALYFFAVYLPGATGGALSLPPGGLGSPDLPADASAWAVFADKLKYLLLPMMILMLREIAVTLRFMRANMLETLTQDYVRTARAKGLADRRVLYKHALRNAVTPIVTLLGLSIPGLFGGAVITETVFSWPGMGKAILDALVSKDFNVVMVCLMMLAVLTVVFQLLTDLAYAIVDPRIRYA</sequence>
<evidence type="ECO:0000256" key="4">
    <source>
        <dbReference type="ARBA" id="ARBA00022692"/>
    </source>
</evidence>
<dbReference type="InterPro" id="IPR045621">
    <property type="entry name" value="BPD_transp_1_N"/>
</dbReference>
<evidence type="ECO:0000313" key="10">
    <source>
        <dbReference type="Proteomes" id="UP000056209"/>
    </source>
</evidence>
<feature type="transmembrane region" description="Helical" evidence="7">
    <location>
        <begin position="253"/>
        <end position="279"/>
    </location>
</feature>
<evidence type="ECO:0000256" key="5">
    <source>
        <dbReference type="ARBA" id="ARBA00022989"/>
    </source>
</evidence>
<dbReference type="Pfam" id="PF19300">
    <property type="entry name" value="BPD_transp_1_N"/>
    <property type="match status" value="1"/>
</dbReference>
<keyword evidence="6 7" id="KW-0472">Membrane</keyword>
<proteinExistence type="inferred from homology"/>
<dbReference type="InterPro" id="IPR000515">
    <property type="entry name" value="MetI-like"/>
</dbReference>
<protein>
    <submittedName>
        <fullName evidence="9">ABC transporter</fullName>
    </submittedName>
</protein>
<feature type="transmembrane region" description="Helical" evidence="7">
    <location>
        <begin position="137"/>
        <end position="162"/>
    </location>
</feature>
<dbReference type="PANTHER" id="PTHR43163">
    <property type="entry name" value="DIPEPTIDE TRANSPORT SYSTEM PERMEASE PROTEIN DPPB-RELATED"/>
    <property type="match status" value="1"/>
</dbReference>
<dbReference type="CDD" id="cd06261">
    <property type="entry name" value="TM_PBP2"/>
    <property type="match status" value="1"/>
</dbReference>
<dbReference type="GO" id="GO:0005886">
    <property type="term" value="C:plasma membrane"/>
    <property type="evidence" value="ECO:0007669"/>
    <property type="project" value="UniProtKB-SubCell"/>
</dbReference>
<dbReference type="InterPro" id="IPR035906">
    <property type="entry name" value="MetI-like_sf"/>
</dbReference>